<dbReference type="Pfam" id="PF03151">
    <property type="entry name" value="TPT"/>
    <property type="match status" value="1"/>
</dbReference>
<evidence type="ECO:0000256" key="1">
    <source>
        <dbReference type="ARBA" id="ARBA00004141"/>
    </source>
</evidence>
<proteinExistence type="predicted"/>
<feature type="transmembrane region" description="Helical" evidence="6">
    <location>
        <begin position="210"/>
        <end position="232"/>
    </location>
</feature>
<reference evidence="9" key="2">
    <citation type="submission" date="2020-10" db="UniProtKB">
        <authorList>
            <consortium name="WormBaseParasite"/>
        </authorList>
    </citation>
    <scope>IDENTIFICATION</scope>
</reference>
<keyword evidence="2 6" id="KW-0812">Transmembrane</keyword>
<feature type="transmembrane region" description="Helical" evidence="6">
    <location>
        <begin position="91"/>
        <end position="109"/>
    </location>
</feature>
<protein>
    <submittedName>
        <fullName evidence="9">TPT domain-containing protein</fullName>
    </submittedName>
</protein>
<dbReference type="InterPro" id="IPR050186">
    <property type="entry name" value="TPT_transporter"/>
</dbReference>
<evidence type="ECO:0000256" key="2">
    <source>
        <dbReference type="ARBA" id="ARBA00022692"/>
    </source>
</evidence>
<dbReference type="AlphaFoldDB" id="A0A7E4W2X7"/>
<sequence length="347" mass="38709">MAPSTATLAQQYVNIILAVSSYWVCSIGLVFLNKYLLSSPDLKLDAPLFITWYQCVCTVGLCFICSFLAKYFPNYITVPNMSIDHRVSREVLPLSFVFVGMIAFNNLCLKNVGVSFYYVGRSLTTVFNVICSYLILGQQTSAKALLCCLFIIFGFFLGVDQEDASGSLSVSGVIYGVLASLFVALNAIYTRRTLSTVGDSIWRLTMYNNLNACVLFLPLMLFTGEIGNVAYFQNIMSSYFWIMMSLSGFFGFIMGYVTGWQIQATSPLTHNISGTAKAAAQTVMAVVIWSEVKPFLWWCSNFIVLAASGAYARVQQLDMDRKFNENKRASATRESRQPLLDDKKEES</sequence>
<dbReference type="PANTHER" id="PTHR11132">
    <property type="entry name" value="SOLUTE CARRIER FAMILY 35"/>
    <property type="match status" value="1"/>
</dbReference>
<evidence type="ECO:0000313" key="9">
    <source>
        <dbReference type="WBParaSite" id="Pan_g5880.t1"/>
    </source>
</evidence>
<feature type="transmembrane region" description="Helical" evidence="6">
    <location>
        <begin position="51"/>
        <end position="71"/>
    </location>
</feature>
<dbReference type="InterPro" id="IPR004853">
    <property type="entry name" value="Sugar_P_trans_dom"/>
</dbReference>
<feature type="transmembrane region" description="Helical" evidence="6">
    <location>
        <begin position="142"/>
        <end position="159"/>
    </location>
</feature>
<feature type="transmembrane region" description="Helical" evidence="6">
    <location>
        <begin position="238"/>
        <end position="259"/>
    </location>
</feature>
<dbReference type="Proteomes" id="UP000492821">
    <property type="component" value="Unassembled WGS sequence"/>
</dbReference>
<keyword evidence="3 6" id="KW-1133">Transmembrane helix</keyword>
<evidence type="ECO:0000256" key="4">
    <source>
        <dbReference type="ARBA" id="ARBA00023136"/>
    </source>
</evidence>
<accession>A0A7E4W2X7</accession>
<keyword evidence="4 6" id="KW-0472">Membrane</keyword>
<comment type="subcellular location">
    <subcellularLocation>
        <location evidence="1">Membrane</location>
        <topology evidence="1">Multi-pass membrane protein</topology>
    </subcellularLocation>
</comment>
<feature type="domain" description="Sugar phosphate transporter" evidence="7">
    <location>
        <begin position="16"/>
        <end position="289"/>
    </location>
</feature>
<evidence type="ECO:0000313" key="8">
    <source>
        <dbReference type="Proteomes" id="UP000492821"/>
    </source>
</evidence>
<dbReference type="WBParaSite" id="Pan_g5880.t1">
    <property type="protein sequence ID" value="Pan_g5880.t1"/>
    <property type="gene ID" value="Pan_g5880"/>
</dbReference>
<evidence type="ECO:0000259" key="7">
    <source>
        <dbReference type="Pfam" id="PF03151"/>
    </source>
</evidence>
<dbReference type="GO" id="GO:0016020">
    <property type="term" value="C:membrane"/>
    <property type="evidence" value="ECO:0007669"/>
    <property type="project" value="UniProtKB-SubCell"/>
</dbReference>
<evidence type="ECO:0000256" key="5">
    <source>
        <dbReference type="SAM" id="MobiDB-lite"/>
    </source>
</evidence>
<reference evidence="8" key="1">
    <citation type="journal article" date="2013" name="Genetics">
        <title>The draft genome and transcriptome of Panagrellus redivivus are shaped by the harsh demands of a free-living lifestyle.</title>
        <authorList>
            <person name="Srinivasan J."/>
            <person name="Dillman A.R."/>
            <person name="Macchietto M.G."/>
            <person name="Heikkinen L."/>
            <person name="Lakso M."/>
            <person name="Fracchia K.M."/>
            <person name="Antoshechkin I."/>
            <person name="Mortazavi A."/>
            <person name="Wong G."/>
            <person name="Sternberg P.W."/>
        </authorList>
    </citation>
    <scope>NUCLEOTIDE SEQUENCE [LARGE SCALE GENOMIC DNA]</scope>
    <source>
        <strain evidence="8">MT8872</strain>
    </source>
</reference>
<feature type="transmembrane region" description="Helical" evidence="6">
    <location>
        <begin position="165"/>
        <end position="189"/>
    </location>
</feature>
<evidence type="ECO:0000256" key="3">
    <source>
        <dbReference type="ARBA" id="ARBA00022989"/>
    </source>
</evidence>
<keyword evidence="8" id="KW-1185">Reference proteome</keyword>
<feature type="region of interest" description="Disordered" evidence="5">
    <location>
        <begin position="325"/>
        <end position="347"/>
    </location>
</feature>
<feature type="transmembrane region" description="Helical" evidence="6">
    <location>
        <begin position="12"/>
        <end position="31"/>
    </location>
</feature>
<name>A0A7E4W2X7_PANRE</name>
<organism evidence="8 9">
    <name type="scientific">Panagrellus redivivus</name>
    <name type="common">Microworm</name>
    <dbReference type="NCBI Taxonomy" id="6233"/>
    <lineage>
        <taxon>Eukaryota</taxon>
        <taxon>Metazoa</taxon>
        <taxon>Ecdysozoa</taxon>
        <taxon>Nematoda</taxon>
        <taxon>Chromadorea</taxon>
        <taxon>Rhabditida</taxon>
        <taxon>Tylenchina</taxon>
        <taxon>Panagrolaimomorpha</taxon>
        <taxon>Panagrolaimoidea</taxon>
        <taxon>Panagrolaimidae</taxon>
        <taxon>Panagrellus</taxon>
    </lineage>
</organism>
<evidence type="ECO:0000256" key="6">
    <source>
        <dbReference type="SAM" id="Phobius"/>
    </source>
</evidence>
<feature type="transmembrane region" description="Helical" evidence="6">
    <location>
        <begin position="115"/>
        <end position="135"/>
    </location>
</feature>